<reference evidence="1" key="1">
    <citation type="submission" date="2024-01" db="EMBL/GenBank/DDBJ databases">
        <authorList>
            <person name="Webb A."/>
        </authorList>
    </citation>
    <scope>NUCLEOTIDE SEQUENCE</scope>
    <source>
        <strain evidence="1">Pm1</strain>
    </source>
</reference>
<dbReference type="AlphaFoldDB" id="A0AAV1T3A9"/>
<evidence type="ECO:0000313" key="1">
    <source>
        <dbReference type="EMBL" id="CAK7898531.1"/>
    </source>
</evidence>
<evidence type="ECO:0000313" key="2">
    <source>
        <dbReference type="Proteomes" id="UP001162060"/>
    </source>
</evidence>
<gene>
    <name evidence="1" type="ORF">PM001_LOCUS1670</name>
</gene>
<name>A0AAV1T3A9_9STRA</name>
<dbReference type="Proteomes" id="UP001162060">
    <property type="component" value="Unassembled WGS sequence"/>
</dbReference>
<protein>
    <submittedName>
        <fullName evidence="1">Uncharacterized protein</fullName>
    </submittedName>
</protein>
<sequence>MHFVSFLIDRAAGVPSVPPARLGLRVTWACTDKDRTKQQQQQRSKLKQSCLQLLHGKAVVVTLSLGVCRCRINLLWPVFVGLQDGRLRLVGRVRTSRAQKRPTLKYQTASVTEIRDPHAGTREEPVDAGDLFPTSAFLSLLRASALLQPRPWTAGADWASAAAQRCNGRFGFGSGNVAHVLHSHTRDMQVGPVHVACDFIPSTDYQPSRRSCLLPPRRRMYVDTDKHLKVDRRAWKRKEFDCRTKHSIDRSIDRQKQVSVVEMSQLALLSVAGTGRESPELHLDQSAPVTATPPRLCEINQIDKLAECIGH</sequence>
<proteinExistence type="predicted"/>
<comment type="caution">
    <text evidence="1">The sequence shown here is derived from an EMBL/GenBank/DDBJ whole genome shotgun (WGS) entry which is preliminary data.</text>
</comment>
<dbReference type="EMBL" id="CAKLBY020000016">
    <property type="protein sequence ID" value="CAK7898531.1"/>
    <property type="molecule type" value="Genomic_DNA"/>
</dbReference>
<organism evidence="1 2">
    <name type="scientific">Peronospora matthiolae</name>
    <dbReference type="NCBI Taxonomy" id="2874970"/>
    <lineage>
        <taxon>Eukaryota</taxon>
        <taxon>Sar</taxon>
        <taxon>Stramenopiles</taxon>
        <taxon>Oomycota</taxon>
        <taxon>Peronosporomycetes</taxon>
        <taxon>Peronosporales</taxon>
        <taxon>Peronosporaceae</taxon>
        <taxon>Peronospora</taxon>
    </lineage>
</organism>
<accession>A0AAV1T3A9</accession>